<keyword evidence="1" id="KW-1133">Transmembrane helix</keyword>
<keyword evidence="3" id="KW-1185">Reference proteome</keyword>
<dbReference type="KEGG" id="nwl:NWFMUON74_70090"/>
<feature type="transmembrane region" description="Helical" evidence="1">
    <location>
        <begin position="99"/>
        <end position="121"/>
    </location>
</feature>
<sequence>MMTYPQPMACPPLPPAPRPIRTWDLVLAVVLYSLAALLGLFAASFTPFFAMATDPCGYGTGCREEFATWGILVSWGGTAAALGGGLVMVIVAGVKRWYMWWWAALALLLVPASFVTGLLLAEQVTG</sequence>
<accession>A0A7G1KVM8</accession>
<reference evidence="2 3" key="1">
    <citation type="submission" date="2020-08" db="EMBL/GenBank/DDBJ databases">
        <title>Genome Sequencing of Nocardia wallacei strain FMUON74 and assembly.</title>
        <authorList>
            <person name="Toyokawa M."/>
            <person name="Uesaka K."/>
        </authorList>
    </citation>
    <scope>NUCLEOTIDE SEQUENCE [LARGE SCALE GENOMIC DNA]</scope>
    <source>
        <strain evidence="2 3">FMUON74</strain>
    </source>
</reference>
<keyword evidence="1" id="KW-0472">Membrane</keyword>
<dbReference type="RefSeq" id="WP_187685850.1">
    <property type="nucleotide sequence ID" value="NZ_AP023396.1"/>
</dbReference>
<evidence type="ECO:0000256" key="1">
    <source>
        <dbReference type="SAM" id="Phobius"/>
    </source>
</evidence>
<protein>
    <submittedName>
        <fullName evidence="2">Uncharacterized protein</fullName>
    </submittedName>
</protein>
<evidence type="ECO:0000313" key="3">
    <source>
        <dbReference type="Proteomes" id="UP000516173"/>
    </source>
</evidence>
<dbReference type="EMBL" id="AP023396">
    <property type="protein sequence ID" value="BCK59237.1"/>
    <property type="molecule type" value="Genomic_DNA"/>
</dbReference>
<keyword evidence="1" id="KW-0812">Transmembrane</keyword>
<organism evidence="2 3">
    <name type="scientific">Nocardia wallacei</name>
    <dbReference type="NCBI Taxonomy" id="480035"/>
    <lineage>
        <taxon>Bacteria</taxon>
        <taxon>Bacillati</taxon>
        <taxon>Actinomycetota</taxon>
        <taxon>Actinomycetes</taxon>
        <taxon>Mycobacteriales</taxon>
        <taxon>Nocardiaceae</taxon>
        <taxon>Nocardia</taxon>
    </lineage>
</organism>
<dbReference type="GeneID" id="80351379"/>
<dbReference type="AlphaFoldDB" id="A0A7G1KVM8"/>
<proteinExistence type="predicted"/>
<evidence type="ECO:0000313" key="2">
    <source>
        <dbReference type="EMBL" id="BCK59237.1"/>
    </source>
</evidence>
<feature type="transmembrane region" description="Helical" evidence="1">
    <location>
        <begin position="68"/>
        <end position="92"/>
    </location>
</feature>
<dbReference type="Proteomes" id="UP000516173">
    <property type="component" value="Chromosome"/>
</dbReference>
<gene>
    <name evidence="2" type="ORF">NWFMUON74_70090</name>
</gene>
<name>A0A7G1KVM8_9NOCA</name>